<proteinExistence type="predicted"/>
<dbReference type="AlphaFoldDB" id="A0A1H0IBI7"/>
<reference evidence="2" key="1">
    <citation type="submission" date="2016-10" db="EMBL/GenBank/DDBJ databases">
        <authorList>
            <person name="Varghese N."/>
            <person name="Submissions S."/>
        </authorList>
    </citation>
    <scope>NUCLEOTIDE SEQUENCE [LARGE SCALE GENOMIC DNA]</scope>
    <source>
        <strain evidence="2">CGMCC 1.6444</strain>
    </source>
</reference>
<evidence type="ECO:0000313" key="1">
    <source>
        <dbReference type="EMBL" id="SDO28758.1"/>
    </source>
</evidence>
<dbReference type="EMBL" id="FNIV01000005">
    <property type="protein sequence ID" value="SDO28758.1"/>
    <property type="molecule type" value="Genomic_DNA"/>
</dbReference>
<protein>
    <submittedName>
        <fullName evidence="1">Uncharacterized protein</fullName>
    </submittedName>
</protein>
<organism evidence="1 2">
    <name type="scientific">Halomonas shengliensis</name>
    <dbReference type="NCBI Taxonomy" id="419597"/>
    <lineage>
        <taxon>Bacteria</taxon>
        <taxon>Pseudomonadati</taxon>
        <taxon>Pseudomonadota</taxon>
        <taxon>Gammaproteobacteria</taxon>
        <taxon>Oceanospirillales</taxon>
        <taxon>Halomonadaceae</taxon>
        <taxon>Halomonas</taxon>
    </lineage>
</organism>
<dbReference type="Proteomes" id="UP000199075">
    <property type="component" value="Unassembled WGS sequence"/>
</dbReference>
<evidence type="ECO:0000313" key="2">
    <source>
        <dbReference type="Proteomes" id="UP000199075"/>
    </source>
</evidence>
<dbReference type="RefSeq" id="WP_089678351.1">
    <property type="nucleotide sequence ID" value="NZ_FNIV01000005.1"/>
</dbReference>
<dbReference type="OrthoDB" id="6168475at2"/>
<keyword evidence="2" id="KW-1185">Reference proteome</keyword>
<name>A0A1H0IBI7_9GAMM</name>
<sequence>MNQHEESRHTYPLMHLAKAWHQHAQHHGESDPAVELTGIPAGTGRRAGYWSAFFAPSSGEMVVIQGAEPHATQAAARDFLAWMLHRLHNNGNITLYPREQAEEQAQEVTA</sequence>
<dbReference type="STRING" id="419597.SAMN04487957_10557"/>
<gene>
    <name evidence="1" type="ORF">SAMN04487957_10557</name>
</gene>
<accession>A0A1H0IBI7</accession>